<feature type="domain" description="ATPase dynein-related AAA" evidence="1">
    <location>
        <begin position="180"/>
        <end position="292"/>
    </location>
</feature>
<dbReference type="EMBL" id="JABGBO010000001">
    <property type="protein sequence ID" value="NOL48594.1"/>
    <property type="molecule type" value="Genomic_DNA"/>
</dbReference>
<dbReference type="GO" id="GO:0016887">
    <property type="term" value="F:ATP hydrolysis activity"/>
    <property type="evidence" value="ECO:0007669"/>
    <property type="project" value="InterPro"/>
</dbReference>
<name>A0A7Y4L7X4_9BURK</name>
<proteinExistence type="predicted"/>
<dbReference type="Proteomes" id="UP000541421">
    <property type="component" value="Unassembled WGS sequence"/>
</dbReference>
<dbReference type="AlphaFoldDB" id="A0A7Y4L7X4"/>
<dbReference type="RefSeq" id="WP_171587585.1">
    <property type="nucleotide sequence ID" value="NZ_JABGBO010000001.1"/>
</dbReference>
<protein>
    <submittedName>
        <fullName evidence="2">AAA domain-containing protein</fullName>
    </submittedName>
</protein>
<dbReference type="PANTHER" id="PTHR37291:SF1">
    <property type="entry name" value="TYPE IV METHYL-DIRECTED RESTRICTION ENZYME ECOKMCRB SUBUNIT"/>
    <property type="match status" value="1"/>
</dbReference>
<dbReference type="Pfam" id="PF07728">
    <property type="entry name" value="AAA_5"/>
    <property type="match status" value="1"/>
</dbReference>
<evidence type="ECO:0000259" key="1">
    <source>
        <dbReference type="Pfam" id="PF07728"/>
    </source>
</evidence>
<organism evidence="2 3">
    <name type="scientific">Pelistega europaea</name>
    <dbReference type="NCBI Taxonomy" id="106147"/>
    <lineage>
        <taxon>Bacteria</taxon>
        <taxon>Pseudomonadati</taxon>
        <taxon>Pseudomonadota</taxon>
        <taxon>Betaproteobacteria</taxon>
        <taxon>Burkholderiales</taxon>
        <taxon>Alcaligenaceae</taxon>
        <taxon>Pelistega</taxon>
    </lineage>
</organism>
<accession>A0A7Y4L7X4</accession>
<dbReference type="GO" id="GO:0005524">
    <property type="term" value="F:ATP binding"/>
    <property type="evidence" value="ECO:0007669"/>
    <property type="project" value="InterPro"/>
</dbReference>
<gene>
    <name evidence="2" type="ORF">HKX40_00375</name>
</gene>
<dbReference type="Gene3D" id="3.40.50.300">
    <property type="entry name" value="P-loop containing nucleotide triphosphate hydrolases"/>
    <property type="match status" value="1"/>
</dbReference>
<dbReference type="InterPro" id="IPR052934">
    <property type="entry name" value="Methyl-DNA_Rec/Restrict_Enz"/>
</dbReference>
<evidence type="ECO:0000313" key="2">
    <source>
        <dbReference type="EMBL" id="NOL48594.1"/>
    </source>
</evidence>
<dbReference type="PANTHER" id="PTHR37291">
    <property type="entry name" value="5-METHYLCYTOSINE-SPECIFIC RESTRICTION ENZYME B"/>
    <property type="match status" value="1"/>
</dbReference>
<evidence type="ECO:0000313" key="3">
    <source>
        <dbReference type="Proteomes" id="UP000541421"/>
    </source>
</evidence>
<comment type="caution">
    <text evidence="2">The sequence shown here is derived from an EMBL/GenBank/DDBJ whole genome shotgun (WGS) entry which is preliminary data.</text>
</comment>
<reference evidence="2 3" key="1">
    <citation type="submission" date="2020-05" db="EMBL/GenBank/DDBJ databases">
        <authorList>
            <person name="Niu N."/>
        </authorList>
    </citation>
    <scope>NUCLEOTIDE SEQUENCE [LARGE SCALE GENOMIC DNA]</scope>
    <source>
        <strain evidence="2 3">LMG10982</strain>
    </source>
</reference>
<sequence length="429" mass="48821">MSVNQVHQSTEERENVTHNHILFGAPGTGKSFTLNKNLEVLLGDDKDTHYERVTFHPDYSYAHFVGTYKPVMVGKSSSQPLDEEVLRVVSILKDTKDAKTKYEELYKLFEAGEFEDGLWRIPLLVGIAMGKADNDKESKVTVKNKNGEDSKSTVEINHGKAISKYVQFVSDQPENTSNIAYEYVPGPFMRVYVKALKNPSKPHVLVIEEINRANVAAVFGDIFQLLDRNDEGASVYPIQTSEDIKQYLAKELYGRNPEAYKTLCIPKNMYIWATMNSADQGVFPMDTAFKRRWDFTYLDIDNGEEQIAGKYVQLSESQKIEWNKLRKAINQFLIEEKINEDKLLGPYFLSKNIVAPEGKDINREDFIRVFKNKVLMYLFEDAARQKRQTLFAGCGGKALQYSAICKAFDEKGVHIFHDSIKAAMGLSSL</sequence>
<keyword evidence="3" id="KW-1185">Reference proteome</keyword>
<dbReference type="InterPro" id="IPR027417">
    <property type="entry name" value="P-loop_NTPase"/>
</dbReference>
<dbReference type="SUPFAM" id="SSF52540">
    <property type="entry name" value="P-loop containing nucleoside triphosphate hydrolases"/>
    <property type="match status" value="1"/>
</dbReference>
<dbReference type="InterPro" id="IPR011704">
    <property type="entry name" value="ATPase_dyneun-rel_AAA"/>
</dbReference>